<gene>
    <name evidence="9" type="ORF">bsdtw1_02234</name>
</gene>
<dbReference type="RefSeq" id="WP_183277585.1">
    <property type="nucleotide sequence ID" value="NZ_BLZR01000001.1"/>
</dbReference>
<dbReference type="PANTHER" id="PTHR34975:SF2">
    <property type="entry name" value="SPORE GERMINATION PROTEIN A2"/>
    <property type="match status" value="1"/>
</dbReference>
<evidence type="ECO:0000256" key="5">
    <source>
        <dbReference type="ARBA" id="ARBA00022692"/>
    </source>
</evidence>
<comment type="caution">
    <text evidence="9">The sequence shown here is derived from an EMBL/GenBank/DDBJ whole genome shotgun (WGS) entry which is preliminary data.</text>
</comment>
<keyword evidence="7 8" id="KW-0472">Membrane</keyword>
<dbReference type="InterPro" id="IPR004761">
    <property type="entry name" value="Spore_GerAB"/>
</dbReference>
<feature type="transmembrane region" description="Helical" evidence="8">
    <location>
        <begin position="184"/>
        <end position="206"/>
    </location>
</feature>
<evidence type="ECO:0000313" key="10">
    <source>
        <dbReference type="Proteomes" id="UP000580568"/>
    </source>
</evidence>
<evidence type="ECO:0000256" key="7">
    <source>
        <dbReference type="ARBA" id="ARBA00023136"/>
    </source>
</evidence>
<feature type="transmembrane region" description="Helical" evidence="8">
    <location>
        <begin position="82"/>
        <end position="113"/>
    </location>
</feature>
<evidence type="ECO:0000256" key="6">
    <source>
        <dbReference type="ARBA" id="ARBA00022989"/>
    </source>
</evidence>
<proteinExistence type="inferred from homology"/>
<keyword evidence="6 8" id="KW-1133">Transmembrane helix</keyword>
<feature type="transmembrane region" description="Helical" evidence="8">
    <location>
        <begin position="218"/>
        <end position="241"/>
    </location>
</feature>
<feature type="transmembrane region" description="Helical" evidence="8">
    <location>
        <begin position="147"/>
        <end position="164"/>
    </location>
</feature>
<dbReference type="Proteomes" id="UP000580568">
    <property type="component" value="Unassembled WGS sequence"/>
</dbReference>
<feature type="transmembrane region" description="Helical" evidence="8">
    <location>
        <begin position="303"/>
        <end position="322"/>
    </location>
</feature>
<keyword evidence="5 8" id="KW-0812">Transmembrane</keyword>
<name>A0A6V8SG33_9CLOT</name>
<organism evidence="9 10">
    <name type="scientific">Clostridium fungisolvens</name>
    <dbReference type="NCBI Taxonomy" id="1604897"/>
    <lineage>
        <taxon>Bacteria</taxon>
        <taxon>Bacillati</taxon>
        <taxon>Bacillota</taxon>
        <taxon>Clostridia</taxon>
        <taxon>Eubacteriales</taxon>
        <taxon>Clostridiaceae</taxon>
        <taxon>Clostridium</taxon>
    </lineage>
</organism>
<keyword evidence="4" id="KW-0309">Germination</keyword>
<feature type="transmembrane region" description="Helical" evidence="8">
    <location>
        <begin position="269"/>
        <end position="291"/>
    </location>
</feature>
<dbReference type="Pfam" id="PF03845">
    <property type="entry name" value="Spore_permease"/>
    <property type="match status" value="1"/>
</dbReference>
<feature type="transmembrane region" description="Helical" evidence="8">
    <location>
        <begin position="334"/>
        <end position="358"/>
    </location>
</feature>
<comment type="similarity">
    <text evidence="2">Belongs to the amino acid-polyamine-organocation (APC) superfamily. Spore germination protein (SGP) (TC 2.A.3.9) family.</text>
</comment>
<protein>
    <submittedName>
        <fullName evidence="9">Spore germination protein YndE</fullName>
    </submittedName>
</protein>
<keyword evidence="3" id="KW-0813">Transport</keyword>
<feature type="transmembrane region" description="Helical" evidence="8">
    <location>
        <begin position="119"/>
        <end position="135"/>
    </location>
</feature>
<dbReference type="GO" id="GO:0009847">
    <property type="term" value="P:spore germination"/>
    <property type="evidence" value="ECO:0007669"/>
    <property type="project" value="InterPro"/>
</dbReference>
<dbReference type="PANTHER" id="PTHR34975">
    <property type="entry name" value="SPORE GERMINATION PROTEIN A2"/>
    <property type="match status" value="1"/>
</dbReference>
<evidence type="ECO:0000256" key="3">
    <source>
        <dbReference type="ARBA" id="ARBA00022448"/>
    </source>
</evidence>
<evidence type="ECO:0000256" key="4">
    <source>
        <dbReference type="ARBA" id="ARBA00022544"/>
    </source>
</evidence>
<reference evidence="9 10" key="1">
    <citation type="submission" date="2020-07" db="EMBL/GenBank/DDBJ databases">
        <title>A new beta-1,3-glucan-decomposing anaerobic bacterium isolated from anoxic soil subjected to biological soil disinfestation.</title>
        <authorList>
            <person name="Ueki A."/>
            <person name="Tonouchi A."/>
        </authorList>
    </citation>
    <scope>NUCLEOTIDE SEQUENCE [LARGE SCALE GENOMIC DNA]</scope>
    <source>
        <strain evidence="9 10">TW1</strain>
    </source>
</reference>
<evidence type="ECO:0000313" key="9">
    <source>
        <dbReference type="EMBL" id="GFP76137.1"/>
    </source>
</evidence>
<feature type="transmembrane region" description="Helical" evidence="8">
    <location>
        <begin position="12"/>
        <end position="34"/>
    </location>
</feature>
<keyword evidence="10" id="KW-1185">Reference proteome</keyword>
<comment type="subcellular location">
    <subcellularLocation>
        <location evidence="1">Membrane</location>
        <topology evidence="1">Multi-pass membrane protein</topology>
    </subcellularLocation>
</comment>
<evidence type="ECO:0000256" key="8">
    <source>
        <dbReference type="SAM" id="Phobius"/>
    </source>
</evidence>
<dbReference type="AlphaFoldDB" id="A0A6V8SG33"/>
<dbReference type="Gene3D" id="1.20.1740.10">
    <property type="entry name" value="Amino acid/polyamine transporter I"/>
    <property type="match status" value="1"/>
</dbReference>
<accession>A0A6V8SG33</accession>
<evidence type="ECO:0000256" key="2">
    <source>
        <dbReference type="ARBA" id="ARBA00007998"/>
    </source>
</evidence>
<dbReference type="NCBIfam" id="TIGR00912">
    <property type="entry name" value="2A0309"/>
    <property type="match status" value="1"/>
</dbReference>
<dbReference type="GO" id="GO:0016020">
    <property type="term" value="C:membrane"/>
    <property type="evidence" value="ECO:0007669"/>
    <property type="project" value="UniProtKB-SubCell"/>
</dbReference>
<sequence>MEEKGIINTNQFIWLLFCIITSFTVLHTPGILIVQSGRDAVLSIILAWILDVLLAVVYAYMGIRFPGQNMAQYSMTILGKKLGKVVGMMFPLFFFIVAVLLQSGFAVLLHAAFFPKTPVEMILLCSSITVAYAVLKGVEVMGRVCEFFGPIFLISLILLFVLVIPDLHLENLKPQLEHGFYPTISGAILIISFIGICIIMGLYIPICDHPENGFFAKFSAVSMGGITIFLIIVASIGVFSISQAKNMFSPSLRLARYVHITVFIERLEVIWLMIAIGALIISAAEMIWAFSLQTAQVIGLKSYKPLILPSILLSFVLSATSFRNSIDLFDFINFSYPIIAMFVETGLEMFLFFCALILKKRG</sequence>
<feature type="transmembrane region" description="Helical" evidence="8">
    <location>
        <begin position="40"/>
        <end position="61"/>
    </location>
</feature>
<evidence type="ECO:0000256" key="1">
    <source>
        <dbReference type="ARBA" id="ARBA00004141"/>
    </source>
</evidence>
<dbReference type="EMBL" id="BLZR01000001">
    <property type="protein sequence ID" value="GFP76137.1"/>
    <property type="molecule type" value="Genomic_DNA"/>
</dbReference>